<dbReference type="InterPro" id="IPR032466">
    <property type="entry name" value="Metal_Hydrolase"/>
</dbReference>
<dbReference type="Proteomes" id="UP000284531">
    <property type="component" value="Unassembled WGS sequence"/>
</dbReference>
<keyword evidence="2" id="KW-0378">Hydrolase</keyword>
<dbReference type="SUPFAM" id="SSF51556">
    <property type="entry name" value="Metallo-dependent hydrolases"/>
    <property type="match status" value="1"/>
</dbReference>
<name>A0A419WXU0_9BACT</name>
<feature type="domain" description="Amidohydrolase-related" evidence="1">
    <location>
        <begin position="176"/>
        <end position="249"/>
    </location>
</feature>
<dbReference type="RefSeq" id="WP_120240989.1">
    <property type="nucleotide sequence ID" value="NZ_RAPQ01000010.1"/>
</dbReference>
<dbReference type="InterPro" id="IPR006680">
    <property type="entry name" value="Amidohydro-rel"/>
</dbReference>
<dbReference type="Gene3D" id="3.20.20.140">
    <property type="entry name" value="Metal-dependent hydrolases"/>
    <property type="match status" value="1"/>
</dbReference>
<evidence type="ECO:0000259" key="1">
    <source>
        <dbReference type="Pfam" id="PF01979"/>
    </source>
</evidence>
<protein>
    <submittedName>
        <fullName evidence="2">Amidohydrolase family protein</fullName>
    </submittedName>
</protein>
<sequence length="264" mass="29505">MRKITANYIFPVSSAPLKNGIIVLDDTNRIVDIIDTKNNFKEIENLEFYGGTIVPGFVDAFTLLSYSNFTAKDLNDCLAGDFNAKLKSKVNSLPTDLPSLQRGINHLEAFGTKAAADLFPHQDSQSKKEKSKVHFVTPHENLIYQLAGNEEAYTNSIALINHLVMDVCEMEIRNNNQFCIGTGSLGTHQKLSIFEEMKLIQQKFPKLSVWEIIKWASLNPAQNLKIENDFGSLEIGKKPGLNLISGIDYTNNQLTSQAELKILI</sequence>
<comment type="caution">
    <text evidence="2">The sequence shown here is derived from an EMBL/GenBank/DDBJ whole genome shotgun (WGS) entry which is preliminary data.</text>
</comment>
<accession>A0A419WXU0</accession>
<dbReference type="AlphaFoldDB" id="A0A419WXU0"/>
<evidence type="ECO:0000313" key="3">
    <source>
        <dbReference type="Proteomes" id="UP000284531"/>
    </source>
</evidence>
<dbReference type="Pfam" id="PF01979">
    <property type="entry name" value="Amidohydro_1"/>
    <property type="match status" value="1"/>
</dbReference>
<keyword evidence="3" id="KW-1185">Reference proteome</keyword>
<dbReference type="EMBL" id="RAPQ01000010">
    <property type="protein sequence ID" value="RKE00259.1"/>
    <property type="molecule type" value="Genomic_DNA"/>
</dbReference>
<proteinExistence type="predicted"/>
<reference evidence="2 3" key="1">
    <citation type="submission" date="2018-09" db="EMBL/GenBank/DDBJ databases">
        <title>Genomic Encyclopedia of Archaeal and Bacterial Type Strains, Phase II (KMG-II): from individual species to whole genera.</title>
        <authorList>
            <person name="Goeker M."/>
        </authorList>
    </citation>
    <scope>NUCLEOTIDE SEQUENCE [LARGE SCALE GENOMIC DNA]</scope>
    <source>
        <strain evidence="2 3">DSM 21950</strain>
    </source>
</reference>
<gene>
    <name evidence="2" type="ORF">BXY64_3265</name>
</gene>
<evidence type="ECO:0000313" key="2">
    <source>
        <dbReference type="EMBL" id="RKE00259.1"/>
    </source>
</evidence>
<dbReference type="GO" id="GO:0016787">
    <property type="term" value="F:hydrolase activity"/>
    <property type="evidence" value="ECO:0007669"/>
    <property type="project" value="UniProtKB-KW"/>
</dbReference>
<organism evidence="2 3">
    <name type="scientific">Marinifilum flexuosum</name>
    <dbReference type="NCBI Taxonomy" id="1117708"/>
    <lineage>
        <taxon>Bacteria</taxon>
        <taxon>Pseudomonadati</taxon>
        <taxon>Bacteroidota</taxon>
        <taxon>Bacteroidia</taxon>
        <taxon>Marinilabiliales</taxon>
        <taxon>Marinifilaceae</taxon>
    </lineage>
</organism>
<dbReference type="OrthoDB" id="9807210at2"/>